<accession>A0A4S4KW84</accession>
<dbReference type="Pfam" id="PF00135">
    <property type="entry name" value="COesterase"/>
    <property type="match status" value="1"/>
</dbReference>
<evidence type="ECO:0000313" key="6">
    <source>
        <dbReference type="EMBL" id="THH01290.1"/>
    </source>
</evidence>
<feature type="region of interest" description="Disordered" evidence="4">
    <location>
        <begin position="488"/>
        <end position="516"/>
    </location>
</feature>
<dbReference type="PROSITE" id="PS00122">
    <property type="entry name" value="CARBOXYLESTERASE_B_1"/>
    <property type="match status" value="1"/>
</dbReference>
<dbReference type="PANTHER" id="PTHR43142">
    <property type="entry name" value="CARBOXYLIC ESTER HYDROLASE"/>
    <property type="match status" value="1"/>
</dbReference>
<comment type="similarity">
    <text evidence="1 3">Belongs to the type-B carboxylesterase/lipase family.</text>
</comment>
<dbReference type="AlphaFoldDB" id="A0A4S4KW84"/>
<protein>
    <recommendedName>
        <fullName evidence="3">Carboxylic ester hydrolase</fullName>
        <ecNumber evidence="3">3.1.1.-</ecNumber>
    </recommendedName>
</protein>
<dbReference type="EC" id="3.1.1.-" evidence="3"/>
<dbReference type="Gene3D" id="3.40.50.1820">
    <property type="entry name" value="alpha/beta hydrolase"/>
    <property type="match status" value="1"/>
</dbReference>
<dbReference type="Proteomes" id="UP000309038">
    <property type="component" value="Unassembled WGS sequence"/>
</dbReference>
<evidence type="ECO:0000256" key="2">
    <source>
        <dbReference type="ARBA" id="ARBA00022801"/>
    </source>
</evidence>
<reference evidence="6 7" key="1">
    <citation type="submission" date="2019-02" db="EMBL/GenBank/DDBJ databases">
        <title>Genome sequencing of the rare red list fungi Phlebia centrifuga.</title>
        <authorList>
            <person name="Buettner E."/>
            <person name="Kellner H."/>
        </authorList>
    </citation>
    <scope>NUCLEOTIDE SEQUENCE [LARGE SCALE GENOMIC DNA]</scope>
    <source>
        <strain evidence="6 7">DSM 108282</strain>
    </source>
</reference>
<dbReference type="InterPro" id="IPR002018">
    <property type="entry name" value="CarbesteraseB"/>
</dbReference>
<proteinExistence type="inferred from homology"/>
<sequence>MIAKIPSSFLMEPVVLHEKLHTTFTGVVHPITTLEAPVYQYLGIKYASIPARFRQSKLMTSYPLVTDATCHGPICPQVNYKAHEEELFGLTEDSAPVQTFKQHEFECLNLNITCPANATPGSNYPVMFFIHGGGNRGSGSSWLYDGGAFVQRSIMVGKPVIIVTINYRLGLLGFAASPALRDDNHLTGDTGVGNYGLRDQRKALEWVYNYISDFGGDPMNITLFGLSTGAADILCHMHSTANETRPLFQRAIVQSPALELDIPNVSSAGWQFSKLMSTFQARSVEDLRAIPVEKLVAYAPHIRAVDDGLFFSKGWHEALYPEESCLHGHSDVPELQALSLHLKSHTRISSHSRSRSRARHINSINLYNHPPHLQPMMIGDCGAESLQWSNAASLWTAPGVVRRIRAICQSLSKSSALLRAYDISSHTPADELPERETAKRARSGHGVWRYVFDQESPSRGVPHHAVDLLYLFDNIPLSVPAAATPPSSFSPHLSSPCDSPSAYSPPDTPDMSYGSDSDSDGVDFGFGFDGAEDDGWGAPIVDEWTYTRVRNTVQERWLAFAYGDAPWSADKVYVFGPEGEVGERSMGIFRGRRRFGAWKEALEPLGMHLAQKVGLELSNGPPMGSRA</sequence>
<evidence type="ECO:0000259" key="5">
    <source>
        <dbReference type="Pfam" id="PF00135"/>
    </source>
</evidence>
<comment type="caution">
    <text evidence="6">The sequence shown here is derived from an EMBL/GenBank/DDBJ whole genome shotgun (WGS) entry which is preliminary data.</text>
</comment>
<dbReference type="EMBL" id="SGPJ01000027">
    <property type="protein sequence ID" value="THH01290.1"/>
    <property type="molecule type" value="Genomic_DNA"/>
</dbReference>
<name>A0A4S4KW84_9APHY</name>
<evidence type="ECO:0000256" key="1">
    <source>
        <dbReference type="ARBA" id="ARBA00005964"/>
    </source>
</evidence>
<evidence type="ECO:0000256" key="4">
    <source>
        <dbReference type="SAM" id="MobiDB-lite"/>
    </source>
</evidence>
<evidence type="ECO:0000313" key="7">
    <source>
        <dbReference type="Proteomes" id="UP000309038"/>
    </source>
</evidence>
<dbReference type="SUPFAM" id="SSF53474">
    <property type="entry name" value="alpha/beta-Hydrolases"/>
    <property type="match status" value="1"/>
</dbReference>
<keyword evidence="2 3" id="KW-0378">Hydrolase</keyword>
<evidence type="ECO:0000256" key="3">
    <source>
        <dbReference type="RuleBase" id="RU361235"/>
    </source>
</evidence>
<organism evidence="6 7">
    <name type="scientific">Hermanssonia centrifuga</name>
    <dbReference type="NCBI Taxonomy" id="98765"/>
    <lineage>
        <taxon>Eukaryota</taxon>
        <taxon>Fungi</taxon>
        <taxon>Dikarya</taxon>
        <taxon>Basidiomycota</taxon>
        <taxon>Agaricomycotina</taxon>
        <taxon>Agaricomycetes</taxon>
        <taxon>Polyporales</taxon>
        <taxon>Meruliaceae</taxon>
        <taxon>Hermanssonia</taxon>
    </lineage>
</organism>
<dbReference type="InterPro" id="IPR019826">
    <property type="entry name" value="Carboxylesterase_B_AS"/>
</dbReference>
<dbReference type="GO" id="GO:0016787">
    <property type="term" value="F:hydrolase activity"/>
    <property type="evidence" value="ECO:0007669"/>
    <property type="project" value="UniProtKB-KW"/>
</dbReference>
<keyword evidence="7" id="KW-1185">Reference proteome</keyword>
<dbReference type="PANTHER" id="PTHR43142:SF5">
    <property type="entry name" value="CARBOXYLIC ESTER HYDROLASE"/>
    <property type="match status" value="1"/>
</dbReference>
<feature type="domain" description="Carboxylesterase type B" evidence="5">
    <location>
        <begin position="28"/>
        <end position="259"/>
    </location>
</feature>
<dbReference type="InterPro" id="IPR029058">
    <property type="entry name" value="AB_hydrolase_fold"/>
</dbReference>
<gene>
    <name evidence="6" type="ORF">EW026_g1386</name>
</gene>
<feature type="compositionally biased region" description="Low complexity" evidence="4">
    <location>
        <begin position="488"/>
        <end position="499"/>
    </location>
</feature>